<dbReference type="PANTHER" id="PTHR21230:SF1">
    <property type="entry name" value="GOLGI SNAP RECEPTOR COMPLEX MEMBER 2"/>
    <property type="match status" value="1"/>
</dbReference>
<dbReference type="Gene3D" id="1.20.5.110">
    <property type="match status" value="1"/>
</dbReference>
<comment type="subcellular location">
    <subcellularLocation>
        <location evidence="8">Golgi apparatus</location>
        <location evidence="8">cis-Golgi network membrane</location>
        <topology evidence="8">Single-pass type IV membrane protein</topology>
    </subcellularLocation>
</comment>
<name>A0ABD1E9K6_HYPHA</name>
<organism evidence="12 13">
    <name type="scientific">Hypothenemus hampei</name>
    <name type="common">Coffee berry borer</name>
    <dbReference type="NCBI Taxonomy" id="57062"/>
    <lineage>
        <taxon>Eukaryota</taxon>
        <taxon>Metazoa</taxon>
        <taxon>Ecdysozoa</taxon>
        <taxon>Arthropoda</taxon>
        <taxon>Hexapoda</taxon>
        <taxon>Insecta</taxon>
        <taxon>Pterygota</taxon>
        <taxon>Neoptera</taxon>
        <taxon>Endopterygota</taxon>
        <taxon>Coleoptera</taxon>
        <taxon>Polyphaga</taxon>
        <taxon>Cucujiformia</taxon>
        <taxon>Curculionidae</taxon>
        <taxon>Scolytinae</taxon>
        <taxon>Hypothenemus</taxon>
    </lineage>
</organism>
<comment type="function">
    <text evidence="7 10">Involved in transport of proteins from the cis/medial-Golgi to the trans-Golgi network.</text>
</comment>
<evidence type="ECO:0000256" key="1">
    <source>
        <dbReference type="ARBA" id="ARBA00022448"/>
    </source>
</evidence>
<evidence type="ECO:0000313" key="13">
    <source>
        <dbReference type="Proteomes" id="UP001566132"/>
    </source>
</evidence>
<keyword evidence="3 10" id="KW-0653">Protein transport</keyword>
<dbReference type="AlphaFoldDB" id="A0ABD1E9K6"/>
<keyword evidence="13" id="KW-1185">Reference proteome</keyword>
<sequence length="218" mass="25129">MKLDGLDMDALYNQTNKLIQQTQHRFKVLEGNNPEALSIEAEISENIRQIQSNCEKLDLYVYKLPLEHRQNGKMRSDQLKYDNRHLQAALEAAKQRRIRRETAANEREQLLNRRFAPNPDLMAINMDYALQHHGSLNNANRGVDEMIYTGANTLESLRSQRSTLKGAQRRIMDMANTLGLSNHTMRLIEKRVGEDKLVFVAGIIITFLVIILVIIYLV</sequence>
<reference evidence="12 13" key="1">
    <citation type="submission" date="2024-05" db="EMBL/GenBank/DDBJ databases">
        <title>Genetic variation in Jamaican populations of the coffee berry borer (Hypothenemus hampei).</title>
        <authorList>
            <person name="Errbii M."/>
            <person name="Myrie A."/>
        </authorList>
    </citation>
    <scope>NUCLEOTIDE SEQUENCE [LARGE SCALE GENOMIC DNA]</scope>
    <source>
        <strain evidence="12">JA-Hopewell-2020-01-JO</strain>
        <tissue evidence="12">Whole body</tissue>
    </source>
</reference>
<feature type="transmembrane region" description="Helical" evidence="11">
    <location>
        <begin position="197"/>
        <end position="217"/>
    </location>
</feature>
<evidence type="ECO:0000256" key="11">
    <source>
        <dbReference type="SAM" id="Phobius"/>
    </source>
</evidence>
<gene>
    <name evidence="12" type="ORF">ABEB36_011955</name>
</gene>
<evidence type="ECO:0000256" key="10">
    <source>
        <dbReference type="PIRNR" id="PIRNR028865"/>
    </source>
</evidence>
<protein>
    <recommendedName>
        <fullName evidence="14">Golgi SNAP receptor complex member 2</fullName>
    </recommendedName>
</protein>
<comment type="similarity">
    <text evidence="9 10">Belongs to the GOSR2 family.</text>
</comment>
<keyword evidence="4 11" id="KW-1133">Transmembrane helix</keyword>
<dbReference type="Pfam" id="PF12352">
    <property type="entry name" value="V-SNARE_C"/>
    <property type="match status" value="1"/>
</dbReference>
<dbReference type="GO" id="GO:0005794">
    <property type="term" value="C:Golgi apparatus"/>
    <property type="evidence" value="ECO:0007669"/>
    <property type="project" value="UniProtKB-SubCell"/>
</dbReference>
<dbReference type="CDD" id="cd15863">
    <property type="entry name" value="SNARE_GS27"/>
    <property type="match status" value="1"/>
</dbReference>
<evidence type="ECO:0000256" key="3">
    <source>
        <dbReference type="ARBA" id="ARBA00022927"/>
    </source>
</evidence>
<keyword evidence="1 10" id="KW-0813">Transport</keyword>
<evidence type="ECO:0008006" key="14">
    <source>
        <dbReference type="Google" id="ProtNLM"/>
    </source>
</evidence>
<evidence type="ECO:0000256" key="2">
    <source>
        <dbReference type="ARBA" id="ARBA00022692"/>
    </source>
</evidence>
<proteinExistence type="inferred from homology"/>
<dbReference type="SUPFAM" id="SSF58038">
    <property type="entry name" value="SNARE fusion complex"/>
    <property type="match status" value="1"/>
</dbReference>
<dbReference type="EMBL" id="JBDJPC010000009">
    <property type="protein sequence ID" value="KAL1491346.1"/>
    <property type="molecule type" value="Genomic_DNA"/>
</dbReference>
<evidence type="ECO:0000256" key="9">
    <source>
        <dbReference type="ARBA" id="ARBA00038172"/>
    </source>
</evidence>
<keyword evidence="2 11" id="KW-0812">Transmembrane</keyword>
<dbReference type="GO" id="GO:0015031">
    <property type="term" value="P:protein transport"/>
    <property type="evidence" value="ECO:0007669"/>
    <property type="project" value="UniProtKB-KW"/>
</dbReference>
<dbReference type="InterPro" id="IPR027027">
    <property type="entry name" value="GOSR2/Membrin/Bos1"/>
</dbReference>
<comment type="caution">
    <text evidence="12">The sequence shown here is derived from an EMBL/GenBank/DDBJ whole genome shotgun (WGS) entry which is preliminary data.</text>
</comment>
<keyword evidence="6 10" id="KW-0472">Membrane</keyword>
<dbReference type="Proteomes" id="UP001566132">
    <property type="component" value="Unassembled WGS sequence"/>
</dbReference>
<accession>A0ABD1E9K6</accession>
<evidence type="ECO:0000313" key="12">
    <source>
        <dbReference type="EMBL" id="KAL1491346.1"/>
    </source>
</evidence>
<evidence type="ECO:0000256" key="6">
    <source>
        <dbReference type="ARBA" id="ARBA00023136"/>
    </source>
</evidence>
<dbReference type="PIRSF" id="PIRSF028865">
    <property type="entry name" value="Membrin-2"/>
    <property type="match status" value="1"/>
</dbReference>
<evidence type="ECO:0000256" key="4">
    <source>
        <dbReference type="ARBA" id="ARBA00022989"/>
    </source>
</evidence>
<evidence type="ECO:0000256" key="8">
    <source>
        <dbReference type="ARBA" id="ARBA00037862"/>
    </source>
</evidence>
<evidence type="ECO:0000256" key="7">
    <source>
        <dbReference type="ARBA" id="ARBA00037078"/>
    </source>
</evidence>
<dbReference type="PANTHER" id="PTHR21230">
    <property type="entry name" value="VESICLE TRANSPORT V-SNARE PROTEIN VTI1-RELATED"/>
    <property type="match status" value="1"/>
</dbReference>
<keyword evidence="5" id="KW-0333">Golgi apparatus</keyword>
<evidence type="ECO:0000256" key="5">
    <source>
        <dbReference type="ARBA" id="ARBA00023034"/>
    </source>
</evidence>